<protein>
    <submittedName>
        <fullName evidence="4">Chaperone protein DnaK</fullName>
    </submittedName>
</protein>
<dbReference type="GO" id="GO:0140662">
    <property type="term" value="F:ATP-dependent protein folding chaperone"/>
    <property type="evidence" value="ECO:0007669"/>
    <property type="project" value="InterPro"/>
</dbReference>
<dbReference type="SUPFAM" id="SSF100934">
    <property type="entry name" value="Heat shock protein 70kD (HSP70), C-terminal subdomain"/>
    <property type="match status" value="1"/>
</dbReference>
<dbReference type="InterPro" id="IPR029047">
    <property type="entry name" value="HSP70_peptide-bd_sf"/>
</dbReference>
<dbReference type="EMBL" id="MLJW01005572">
    <property type="protein sequence ID" value="OIQ67991.1"/>
    <property type="molecule type" value="Genomic_DNA"/>
</dbReference>
<dbReference type="PANTHER" id="PTHR19375">
    <property type="entry name" value="HEAT SHOCK PROTEIN 70KDA"/>
    <property type="match status" value="1"/>
</dbReference>
<keyword evidence="1" id="KW-0547">Nucleotide-binding</keyword>
<dbReference type="SUPFAM" id="SSF100920">
    <property type="entry name" value="Heat shock protein 70kD (HSP70), peptide-binding domain"/>
    <property type="match status" value="1"/>
</dbReference>
<dbReference type="InterPro" id="IPR043129">
    <property type="entry name" value="ATPase_NBD"/>
</dbReference>
<dbReference type="FunFam" id="3.90.640.10:FF:000003">
    <property type="entry name" value="Molecular chaperone DnaK"/>
    <property type="match status" value="1"/>
</dbReference>
<dbReference type="PRINTS" id="PR00301">
    <property type="entry name" value="HEATSHOCK70"/>
</dbReference>
<dbReference type="Pfam" id="PF00012">
    <property type="entry name" value="HSP70"/>
    <property type="match status" value="1"/>
</dbReference>
<dbReference type="GO" id="GO:0005524">
    <property type="term" value="F:ATP binding"/>
    <property type="evidence" value="ECO:0007669"/>
    <property type="project" value="UniProtKB-KW"/>
</dbReference>
<keyword evidence="2" id="KW-0067">ATP-binding</keyword>
<evidence type="ECO:0000256" key="3">
    <source>
        <dbReference type="SAM" id="MobiDB-lite"/>
    </source>
</evidence>
<evidence type="ECO:0000256" key="1">
    <source>
        <dbReference type="ARBA" id="ARBA00022741"/>
    </source>
</evidence>
<reference evidence="4" key="1">
    <citation type="submission" date="2016-10" db="EMBL/GenBank/DDBJ databases">
        <title>Sequence of Gallionella enrichment culture.</title>
        <authorList>
            <person name="Poehlein A."/>
            <person name="Muehling M."/>
            <person name="Daniel R."/>
        </authorList>
    </citation>
    <scope>NUCLEOTIDE SEQUENCE</scope>
</reference>
<dbReference type="InterPro" id="IPR029048">
    <property type="entry name" value="HSP70_C_sf"/>
</dbReference>
<dbReference type="Gene3D" id="3.30.420.40">
    <property type="match status" value="2"/>
</dbReference>
<organism evidence="4">
    <name type="scientific">mine drainage metagenome</name>
    <dbReference type="NCBI Taxonomy" id="410659"/>
    <lineage>
        <taxon>unclassified sequences</taxon>
        <taxon>metagenomes</taxon>
        <taxon>ecological metagenomes</taxon>
    </lineage>
</organism>
<dbReference type="Gene3D" id="3.90.640.10">
    <property type="entry name" value="Actin, Chain A, domain 4"/>
    <property type="match status" value="1"/>
</dbReference>
<gene>
    <name evidence="4" type="primary">dnaK_21</name>
    <name evidence="4" type="ORF">GALL_504220</name>
</gene>
<accession>A0A1J5PJL9</accession>
<sequence>MFEHLADRFRAQTGVDVRSDPMAAARIKEAGEVAKIELSTSTTTHITLPFLAGGPSGPLHLGYELTRTELERIVRPVIERCREPVLQAFHDANIEPNRIDRLVFVGGPTRMPMARAFFEELVGHNGETGIDPMECVAQGAAIQGGVLAGEVGAIVLVDVTPLTLGIETLGGVATPLIARNTPIPVKRSEIFTTAADMQTSVTVHVFQGERPMALDNTSLGQFNLDGLPPAPRGVPKIEVTFDIDVDGILNATAKDMASLRSQSIRITGSTRLPEAEKQRMIDQAQKYSEQDKKRREVAEKLNVADSVCYQAERTLADFGSKLSDDMRRRVETALREAREALSKRDVLLASQKADALKVVLQEAGQALYAQALQPGPQPRPDVGAPTGEARPTGSGPSGRVVDAEYREAGGNTR</sequence>
<proteinExistence type="predicted"/>
<comment type="caution">
    <text evidence="4">The sequence shown here is derived from an EMBL/GenBank/DDBJ whole genome shotgun (WGS) entry which is preliminary data.</text>
</comment>
<dbReference type="InterPro" id="IPR013126">
    <property type="entry name" value="Hsp_70_fam"/>
</dbReference>
<dbReference type="Gene3D" id="1.20.1270.10">
    <property type="match status" value="1"/>
</dbReference>
<evidence type="ECO:0000256" key="2">
    <source>
        <dbReference type="ARBA" id="ARBA00022840"/>
    </source>
</evidence>
<dbReference type="AlphaFoldDB" id="A0A1J5PJL9"/>
<dbReference type="Gene3D" id="2.60.34.10">
    <property type="entry name" value="Substrate Binding Domain Of DNAk, Chain A, domain 1"/>
    <property type="match status" value="1"/>
</dbReference>
<name>A0A1J5PJL9_9ZZZZ</name>
<dbReference type="FunFam" id="2.60.34.10:FF:000014">
    <property type="entry name" value="Chaperone protein DnaK HSP70"/>
    <property type="match status" value="1"/>
</dbReference>
<feature type="region of interest" description="Disordered" evidence="3">
    <location>
        <begin position="371"/>
        <end position="413"/>
    </location>
</feature>
<dbReference type="SUPFAM" id="SSF53067">
    <property type="entry name" value="Actin-like ATPase domain"/>
    <property type="match status" value="1"/>
</dbReference>
<evidence type="ECO:0000313" key="4">
    <source>
        <dbReference type="EMBL" id="OIQ67991.1"/>
    </source>
</evidence>